<gene>
    <name evidence="2" type="ORF">C5167_002285</name>
</gene>
<organism evidence="2 3">
    <name type="scientific">Papaver somniferum</name>
    <name type="common">Opium poppy</name>
    <dbReference type="NCBI Taxonomy" id="3469"/>
    <lineage>
        <taxon>Eukaryota</taxon>
        <taxon>Viridiplantae</taxon>
        <taxon>Streptophyta</taxon>
        <taxon>Embryophyta</taxon>
        <taxon>Tracheophyta</taxon>
        <taxon>Spermatophyta</taxon>
        <taxon>Magnoliopsida</taxon>
        <taxon>Ranunculales</taxon>
        <taxon>Papaveraceae</taxon>
        <taxon>Papaveroideae</taxon>
        <taxon>Papaver</taxon>
    </lineage>
</organism>
<name>A0A4Y7KXS8_PAPSO</name>
<dbReference type="EMBL" id="CM010723">
    <property type="protein sequence ID" value="RZC78104.1"/>
    <property type="molecule type" value="Genomic_DNA"/>
</dbReference>
<dbReference type="Gramene" id="RZC78104">
    <property type="protein sequence ID" value="RZC78104"/>
    <property type="gene ID" value="C5167_002285"/>
</dbReference>
<dbReference type="GO" id="GO:0051983">
    <property type="term" value="P:regulation of chromosome segregation"/>
    <property type="evidence" value="ECO:0007669"/>
    <property type="project" value="InterPro"/>
</dbReference>
<dbReference type="OMA" id="MYASITN"/>
<keyword evidence="1" id="KW-0175">Coiled coil</keyword>
<sequence length="156" mass="17966">MGETATKIGVSSLMSYCDDLVKVLQNKKDINNLMQCSDSVKLLRSSCDGDFSEIQNSLEVYQKKIDECQQRITDAKSEIVSDADDKINDLEQQRVSIVEREMNLKKADKDEFREQRKLSMYASVTNIIPNMDTGTKISGRILFREMSYRIYPLLYD</sequence>
<evidence type="ECO:0000313" key="3">
    <source>
        <dbReference type="Proteomes" id="UP000316621"/>
    </source>
</evidence>
<dbReference type="PANTHER" id="PTHR35730:SF2">
    <property type="entry name" value="KINETOCHORE PROTEIN SPC24 HOMOLOG-RELATED"/>
    <property type="match status" value="1"/>
</dbReference>
<proteinExistence type="predicted"/>
<evidence type="ECO:0000256" key="1">
    <source>
        <dbReference type="SAM" id="Coils"/>
    </source>
</evidence>
<reference evidence="2 3" key="1">
    <citation type="journal article" date="2018" name="Science">
        <title>The opium poppy genome and morphinan production.</title>
        <authorList>
            <person name="Guo L."/>
            <person name="Winzer T."/>
            <person name="Yang X."/>
            <person name="Li Y."/>
            <person name="Ning Z."/>
            <person name="He Z."/>
            <person name="Teodor R."/>
            <person name="Lu Y."/>
            <person name="Bowser T.A."/>
            <person name="Graham I.A."/>
            <person name="Ye K."/>
        </authorList>
    </citation>
    <scope>NUCLEOTIDE SEQUENCE [LARGE SCALE GENOMIC DNA]</scope>
    <source>
        <strain evidence="3">cv. HN1</strain>
        <tissue evidence="2">Leaves</tissue>
    </source>
</reference>
<dbReference type="InterPro" id="IPR044951">
    <property type="entry name" value="SPC24-like"/>
</dbReference>
<dbReference type="STRING" id="3469.A0A4Y7KXS8"/>
<feature type="coiled-coil region" evidence="1">
    <location>
        <begin position="51"/>
        <end position="100"/>
    </location>
</feature>
<dbReference type="AlphaFoldDB" id="A0A4Y7KXS8"/>
<dbReference type="Proteomes" id="UP000316621">
    <property type="component" value="Chromosome 9"/>
</dbReference>
<protein>
    <submittedName>
        <fullName evidence="2">Uncharacterized protein</fullName>
    </submittedName>
</protein>
<accession>A0A4Y7KXS8</accession>
<dbReference type="PANTHER" id="PTHR35730">
    <property type="entry name" value="KINETOCHORE PROTEIN SPC24 HOMOLOG-RELATED"/>
    <property type="match status" value="1"/>
</dbReference>
<keyword evidence="3" id="KW-1185">Reference proteome</keyword>
<evidence type="ECO:0000313" key="2">
    <source>
        <dbReference type="EMBL" id="RZC78104.1"/>
    </source>
</evidence>